<protein>
    <submittedName>
        <fullName evidence="5">Gfo/Idh/MocA family oxidoreductase</fullName>
        <ecNumber evidence="5">1.-.-.-</ecNumber>
    </submittedName>
</protein>
<dbReference type="PANTHER" id="PTHR43818">
    <property type="entry name" value="BCDNA.GH03377"/>
    <property type="match status" value="1"/>
</dbReference>
<dbReference type="SUPFAM" id="SSF55347">
    <property type="entry name" value="Glyceraldehyde-3-phosphate dehydrogenase-like, C-terminal domain"/>
    <property type="match status" value="1"/>
</dbReference>
<evidence type="ECO:0000313" key="6">
    <source>
        <dbReference type="Proteomes" id="UP001224775"/>
    </source>
</evidence>
<feature type="domain" description="GFO/IDH/MocA-like oxidoreductase" evidence="4">
    <location>
        <begin position="142"/>
        <end position="267"/>
    </location>
</feature>
<organism evidence="5 6">
    <name type="scientific">Skeletonema marinoi</name>
    <dbReference type="NCBI Taxonomy" id="267567"/>
    <lineage>
        <taxon>Eukaryota</taxon>
        <taxon>Sar</taxon>
        <taxon>Stramenopiles</taxon>
        <taxon>Ochrophyta</taxon>
        <taxon>Bacillariophyta</taxon>
        <taxon>Coscinodiscophyceae</taxon>
        <taxon>Thalassiosirophycidae</taxon>
        <taxon>Thalassiosirales</taxon>
        <taxon>Skeletonemataceae</taxon>
        <taxon>Skeletonema</taxon>
        <taxon>Skeletonema marinoi-dohrnii complex</taxon>
    </lineage>
</organism>
<keyword evidence="6" id="KW-1185">Reference proteome</keyword>
<comment type="similarity">
    <text evidence="1">Belongs to the Gfo/Idh/MocA family.</text>
</comment>
<dbReference type="GO" id="GO:0000166">
    <property type="term" value="F:nucleotide binding"/>
    <property type="evidence" value="ECO:0007669"/>
    <property type="project" value="InterPro"/>
</dbReference>
<dbReference type="AlphaFoldDB" id="A0AAD9DE59"/>
<accession>A0AAD9DE59</accession>
<dbReference type="PANTHER" id="PTHR43818:SF11">
    <property type="entry name" value="BCDNA.GH03377"/>
    <property type="match status" value="1"/>
</dbReference>
<dbReference type="InterPro" id="IPR055170">
    <property type="entry name" value="GFO_IDH_MocA-like_dom"/>
</dbReference>
<gene>
    <name evidence="5" type="ORF">QTG54_006396</name>
</gene>
<dbReference type="Gene3D" id="3.40.50.720">
    <property type="entry name" value="NAD(P)-binding Rossmann-like Domain"/>
    <property type="match status" value="1"/>
</dbReference>
<comment type="caution">
    <text evidence="5">The sequence shown here is derived from an EMBL/GenBank/DDBJ whole genome shotgun (WGS) entry which is preliminary data.</text>
</comment>
<evidence type="ECO:0000259" key="4">
    <source>
        <dbReference type="Pfam" id="PF22725"/>
    </source>
</evidence>
<dbReference type="InterPro" id="IPR050463">
    <property type="entry name" value="Gfo/Idh/MocA_oxidrdct_glycsds"/>
</dbReference>
<feature type="domain" description="Gfo/Idh/MocA-like oxidoreductase N-terminal" evidence="3">
    <location>
        <begin position="13"/>
        <end position="133"/>
    </location>
</feature>
<name>A0AAD9DE59_9STRA</name>
<dbReference type="EMBL" id="JATAAI010000010">
    <property type="protein sequence ID" value="KAK1742799.1"/>
    <property type="molecule type" value="Genomic_DNA"/>
</dbReference>
<evidence type="ECO:0000256" key="1">
    <source>
        <dbReference type="ARBA" id="ARBA00010928"/>
    </source>
</evidence>
<evidence type="ECO:0000256" key="2">
    <source>
        <dbReference type="ARBA" id="ARBA00023002"/>
    </source>
</evidence>
<keyword evidence="2 5" id="KW-0560">Oxidoreductase</keyword>
<dbReference type="InterPro" id="IPR000683">
    <property type="entry name" value="Gfo/Idh/MocA-like_OxRdtase_N"/>
</dbReference>
<dbReference type="EC" id="1.-.-.-" evidence="5"/>
<evidence type="ECO:0000313" key="5">
    <source>
        <dbReference type="EMBL" id="KAK1742799.1"/>
    </source>
</evidence>
<dbReference type="GO" id="GO:0016491">
    <property type="term" value="F:oxidoreductase activity"/>
    <property type="evidence" value="ECO:0007669"/>
    <property type="project" value="UniProtKB-KW"/>
</dbReference>
<proteinExistence type="inferred from homology"/>
<dbReference type="Pfam" id="PF22725">
    <property type="entry name" value="GFO_IDH_MocA_C3"/>
    <property type="match status" value="1"/>
</dbReference>
<dbReference type="SUPFAM" id="SSF51735">
    <property type="entry name" value="NAD(P)-binding Rossmann-fold domains"/>
    <property type="match status" value="1"/>
</dbReference>
<dbReference type="Gene3D" id="3.30.360.10">
    <property type="entry name" value="Dihydrodipicolinate Reductase, domain 2"/>
    <property type="match status" value="1"/>
</dbReference>
<sequence>MSERTVEEEYFVSWGIVGCGAVCEVKSGPAFYNCVGSKLEAVMSRDFSKAQDFALRHSVDKAYTSVSDLVNDASVDAVYVATPPGGDRVRIASLVATAKKPCYMEKPLGRDGKEAKEISDAFEKANVPLYVAYYRRCMPKFVMAKKALDEKKIGNITGVTVTLHQSRHRQNKTHWRYNKEVSGGGLFMDIGCHMLDLVEFMIGPILNPIGRAYKTVDDQSVEDNVRGCWEHICPFNGSRLGGSCVFNFSSGGEMRDEIEITGTDGRMLISCFDTKPAELRIGADEIIKLEEEHPSTVQQPMIQLVTQELFTRKECNVNMQPSDLDPNIYLCSGESAVRTSVVVDQLLGREKWSDDYIIMQS</sequence>
<dbReference type="Pfam" id="PF01408">
    <property type="entry name" value="GFO_IDH_MocA"/>
    <property type="match status" value="1"/>
</dbReference>
<evidence type="ECO:0000259" key="3">
    <source>
        <dbReference type="Pfam" id="PF01408"/>
    </source>
</evidence>
<dbReference type="Proteomes" id="UP001224775">
    <property type="component" value="Unassembled WGS sequence"/>
</dbReference>
<reference evidence="5" key="1">
    <citation type="submission" date="2023-06" db="EMBL/GenBank/DDBJ databases">
        <title>Survivors Of The Sea: Transcriptome response of Skeletonema marinoi to long-term dormancy.</title>
        <authorList>
            <person name="Pinder M.I.M."/>
            <person name="Kourtchenko O."/>
            <person name="Robertson E.K."/>
            <person name="Larsson T."/>
            <person name="Maumus F."/>
            <person name="Osuna-Cruz C.M."/>
            <person name="Vancaester E."/>
            <person name="Stenow R."/>
            <person name="Vandepoele K."/>
            <person name="Ploug H."/>
            <person name="Bruchert V."/>
            <person name="Godhe A."/>
            <person name="Topel M."/>
        </authorList>
    </citation>
    <scope>NUCLEOTIDE SEQUENCE</scope>
    <source>
        <strain evidence="5">R05AC</strain>
    </source>
</reference>
<dbReference type="InterPro" id="IPR036291">
    <property type="entry name" value="NAD(P)-bd_dom_sf"/>
</dbReference>